<proteinExistence type="predicted"/>
<comment type="caution">
    <text evidence="1">The sequence shown here is derived from an EMBL/GenBank/DDBJ whole genome shotgun (WGS) entry which is preliminary data.</text>
</comment>
<name>A0ACB9RQU7_9MYRT</name>
<evidence type="ECO:0000313" key="1">
    <source>
        <dbReference type="EMBL" id="KAI4381269.1"/>
    </source>
</evidence>
<evidence type="ECO:0000313" key="2">
    <source>
        <dbReference type="Proteomes" id="UP001057402"/>
    </source>
</evidence>
<dbReference type="EMBL" id="CM042882">
    <property type="protein sequence ID" value="KAI4381269.1"/>
    <property type="molecule type" value="Genomic_DNA"/>
</dbReference>
<sequence length="100" mass="10817">MSKRSSWSQNASESFDNSSALAYSKFARCQLNRLISSSFACRNASTAEPNETFRPTSPIFCPTLLALSNVLLNTTSTFLSKSGSTGVPSLLYRGHSSLTL</sequence>
<protein>
    <submittedName>
        <fullName evidence="1">Uncharacterized protein</fullName>
    </submittedName>
</protein>
<keyword evidence="2" id="KW-1185">Reference proteome</keyword>
<dbReference type="Proteomes" id="UP001057402">
    <property type="component" value="Chromosome 3"/>
</dbReference>
<accession>A0ACB9RQU7</accession>
<reference evidence="2" key="1">
    <citation type="journal article" date="2023" name="Front. Plant Sci.">
        <title>Chromosomal-level genome assembly of Melastoma candidum provides insights into trichome evolution.</title>
        <authorList>
            <person name="Zhong Y."/>
            <person name="Wu W."/>
            <person name="Sun C."/>
            <person name="Zou P."/>
            <person name="Liu Y."/>
            <person name="Dai S."/>
            <person name="Zhou R."/>
        </authorList>
    </citation>
    <scope>NUCLEOTIDE SEQUENCE [LARGE SCALE GENOMIC DNA]</scope>
</reference>
<organism evidence="1 2">
    <name type="scientific">Melastoma candidum</name>
    <dbReference type="NCBI Taxonomy" id="119954"/>
    <lineage>
        <taxon>Eukaryota</taxon>
        <taxon>Viridiplantae</taxon>
        <taxon>Streptophyta</taxon>
        <taxon>Embryophyta</taxon>
        <taxon>Tracheophyta</taxon>
        <taxon>Spermatophyta</taxon>
        <taxon>Magnoliopsida</taxon>
        <taxon>eudicotyledons</taxon>
        <taxon>Gunneridae</taxon>
        <taxon>Pentapetalae</taxon>
        <taxon>rosids</taxon>
        <taxon>malvids</taxon>
        <taxon>Myrtales</taxon>
        <taxon>Melastomataceae</taxon>
        <taxon>Melastomatoideae</taxon>
        <taxon>Melastomateae</taxon>
        <taxon>Melastoma</taxon>
    </lineage>
</organism>
<gene>
    <name evidence="1" type="ORF">MLD38_007358</name>
</gene>